<evidence type="ECO:0000313" key="2">
    <source>
        <dbReference type="Proteomes" id="UP000011518"/>
    </source>
</evidence>
<protein>
    <submittedName>
        <fullName evidence="1">Uncharacterized protein</fullName>
    </submittedName>
</protein>
<accession>L9KFA2</accession>
<organism evidence="1 2">
    <name type="scientific">Tupaia chinensis</name>
    <name type="common">Chinese tree shrew</name>
    <name type="synonym">Tupaia belangeri chinensis</name>
    <dbReference type="NCBI Taxonomy" id="246437"/>
    <lineage>
        <taxon>Eukaryota</taxon>
        <taxon>Metazoa</taxon>
        <taxon>Chordata</taxon>
        <taxon>Craniata</taxon>
        <taxon>Vertebrata</taxon>
        <taxon>Euteleostomi</taxon>
        <taxon>Mammalia</taxon>
        <taxon>Eutheria</taxon>
        <taxon>Euarchontoglires</taxon>
        <taxon>Scandentia</taxon>
        <taxon>Tupaiidae</taxon>
        <taxon>Tupaia</taxon>
    </lineage>
</organism>
<reference evidence="2" key="1">
    <citation type="submission" date="2012-07" db="EMBL/GenBank/DDBJ databases">
        <title>Genome of the Chinese tree shrew, a rising model animal genetically related to primates.</title>
        <authorList>
            <person name="Zhang G."/>
            <person name="Fan Y."/>
            <person name="Yao Y."/>
            <person name="Huang Z."/>
        </authorList>
    </citation>
    <scope>NUCLEOTIDE SEQUENCE [LARGE SCALE GENOMIC DNA]</scope>
</reference>
<reference evidence="2" key="2">
    <citation type="journal article" date="2013" name="Nat. Commun.">
        <title>Genome of the Chinese tree shrew.</title>
        <authorList>
            <person name="Fan Y."/>
            <person name="Huang Z.Y."/>
            <person name="Cao C.C."/>
            <person name="Chen C.S."/>
            <person name="Chen Y.X."/>
            <person name="Fan D.D."/>
            <person name="He J."/>
            <person name="Hou H.L."/>
            <person name="Hu L."/>
            <person name="Hu X.T."/>
            <person name="Jiang X.T."/>
            <person name="Lai R."/>
            <person name="Lang Y.S."/>
            <person name="Liang B."/>
            <person name="Liao S.G."/>
            <person name="Mu D."/>
            <person name="Ma Y.Y."/>
            <person name="Niu Y.Y."/>
            <person name="Sun X.Q."/>
            <person name="Xia J.Q."/>
            <person name="Xiao J."/>
            <person name="Xiong Z.Q."/>
            <person name="Xu L."/>
            <person name="Yang L."/>
            <person name="Zhang Y."/>
            <person name="Zhao W."/>
            <person name="Zhao X.D."/>
            <person name="Zheng Y.T."/>
            <person name="Zhou J.M."/>
            <person name="Zhu Y.B."/>
            <person name="Zhang G.J."/>
            <person name="Wang J."/>
            <person name="Yao Y.G."/>
        </authorList>
    </citation>
    <scope>NUCLEOTIDE SEQUENCE [LARGE SCALE GENOMIC DNA]</scope>
</reference>
<dbReference type="Proteomes" id="UP000011518">
    <property type="component" value="Unassembled WGS sequence"/>
</dbReference>
<dbReference type="AlphaFoldDB" id="L9KFA2"/>
<sequence length="107" mass="12029">MLCTVPRQHPGNEPEFPAKTTSSAALVALSILPLSRQADEGLFMTPLAKAKELVHDFLRLEEKLLHAVFQLFIAALKIRIHCPQMHDGGCVEEVIHGEPFHEEFEFI</sequence>
<keyword evidence="2" id="KW-1185">Reference proteome</keyword>
<evidence type="ECO:0000313" key="1">
    <source>
        <dbReference type="EMBL" id="ELW61550.1"/>
    </source>
</evidence>
<dbReference type="InParanoid" id="L9KFA2"/>
<proteinExistence type="predicted"/>
<gene>
    <name evidence="1" type="ORF">TREES_T100004328</name>
</gene>
<name>L9KFA2_TUPCH</name>
<dbReference type="EMBL" id="KB320872">
    <property type="protein sequence ID" value="ELW61550.1"/>
    <property type="molecule type" value="Genomic_DNA"/>
</dbReference>